<dbReference type="PROSITE" id="PS50005">
    <property type="entry name" value="TPR"/>
    <property type="match status" value="1"/>
</dbReference>
<dbReference type="SMART" id="SM00028">
    <property type="entry name" value="TPR"/>
    <property type="match status" value="3"/>
</dbReference>
<dbReference type="EMBL" id="UINC01146299">
    <property type="protein sequence ID" value="SVD36949.1"/>
    <property type="molecule type" value="Genomic_DNA"/>
</dbReference>
<dbReference type="InterPro" id="IPR019734">
    <property type="entry name" value="TPR_rpt"/>
</dbReference>
<gene>
    <name evidence="1" type="ORF">METZ01_LOCUS389803</name>
</gene>
<proteinExistence type="predicted"/>
<organism evidence="1">
    <name type="scientific">marine metagenome</name>
    <dbReference type="NCBI Taxonomy" id="408172"/>
    <lineage>
        <taxon>unclassified sequences</taxon>
        <taxon>metagenomes</taxon>
        <taxon>ecological metagenomes</taxon>
    </lineage>
</organism>
<sequence>FDLWEIWQKQNTSQKTNILPTPEKPISIFTLPIESPRYSSLLLGLPKNLNPWVNIAWSAFGEGKYKKALNIFEDLDIDSGSPDVKNGLAWSYLKNKEIKAASTLFEEIKEIWPNFIGSNQGINEIDRIKRGQAVHADQYLEINKLGIAEQKYKELRSEYPHWEYPLIQLGKLKIKRKDYFYAREYFLDALDISPNNQEAITGIRQVRKVIDPDLFQADSALESGDYKKAALLYANYIREYKPNINSYLNLRKKFHELGFMDDPWTEYNSRQQPSTPPTSFFSRLFSKIGLT</sequence>
<accession>A0A382URQ8</accession>
<protein>
    <submittedName>
        <fullName evidence="1">Uncharacterized protein</fullName>
    </submittedName>
</protein>
<dbReference type="AlphaFoldDB" id="A0A382URQ8"/>
<name>A0A382URQ8_9ZZZZ</name>
<dbReference type="Pfam" id="PF14559">
    <property type="entry name" value="TPR_19"/>
    <property type="match status" value="1"/>
</dbReference>
<evidence type="ECO:0000313" key="1">
    <source>
        <dbReference type="EMBL" id="SVD36949.1"/>
    </source>
</evidence>
<dbReference type="SUPFAM" id="SSF48452">
    <property type="entry name" value="TPR-like"/>
    <property type="match status" value="1"/>
</dbReference>
<dbReference type="Gene3D" id="1.25.40.10">
    <property type="entry name" value="Tetratricopeptide repeat domain"/>
    <property type="match status" value="2"/>
</dbReference>
<feature type="non-terminal residue" evidence="1">
    <location>
        <position position="1"/>
    </location>
</feature>
<feature type="non-terminal residue" evidence="1">
    <location>
        <position position="291"/>
    </location>
</feature>
<reference evidence="1" key="1">
    <citation type="submission" date="2018-05" db="EMBL/GenBank/DDBJ databases">
        <authorList>
            <person name="Lanie J.A."/>
            <person name="Ng W.-L."/>
            <person name="Kazmierczak K.M."/>
            <person name="Andrzejewski T.M."/>
            <person name="Davidsen T.M."/>
            <person name="Wayne K.J."/>
            <person name="Tettelin H."/>
            <person name="Glass J.I."/>
            <person name="Rusch D."/>
            <person name="Podicherti R."/>
            <person name="Tsui H.-C.T."/>
            <person name="Winkler M.E."/>
        </authorList>
    </citation>
    <scope>NUCLEOTIDE SEQUENCE</scope>
</reference>
<dbReference type="InterPro" id="IPR011990">
    <property type="entry name" value="TPR-like_helical_dom_sf"/>
</dbReference>